<reference evidence="1 2" key="1">
    <citation type="submission" date="2015-08" db="EMBL/GenBank/DDBJ databases">
        <authorList>
            <person name="Babu N.S."/>
            <person name="Beckwith C.J."/>
            <person name="Beseler K.G."/>
            <person name="Brison A."/>
            <person name="Carone J.V."/>
            <person name="Caskin T.P."/>
            <person name="Diamond M."/>
            <person name="Durham M.E."/>
            <person name="Foxe J.M."/>
            <person name="Go M."/>
            <person name="Henderson B.A."/>
            <person name="Jones I.B."/>
            <person name="McGettigan J.A."/>
            <person name="Micheletti S.J."/>
            <person name="Nasrallah M.E."/>
            <person name="Ortiz D."/>
            <person name="Piller C.R."/>
            <person name="Privatt S.R."/>
            <person name="Schneider S.L."/>
            <person name="Sharp S."/>
            <person name="Smith T.C."/>
            <person name="Stanton J.D."/>
            <person name="Ullery H.E."/>
            <person name="Wilson R.J."/>
            <person name="Serrano M.G."/>
            <person name="Buck G."/>
            <person name="Lee V."/>
            <person name="Wang Y."/>
            <person name="Carvalho R."/>
            <person name="Voegtly L."/>
            <person name="Shi R."/>
            <person name="Duckworth R."/>
            <person name="Johnson A."/>
            <person name="Loviza R."/>
            <person name="Walstead R."/>
            <person name="Shah Z."/>
            <person name="Kiflezghi M."/>
            <person name="Wade K."/>
            <person name="Ball S.L."/>
            <person name="Bradley K.W."/>
            <person name="Asai D.J."/>
            <person name="Bowman C.A."/>
            <person name="Russell D.A."/>
            <person name="Pope W.H."/>
            <person name="Jacobs-Sera D."/>
            <person name="Hendrix R.W."/>
            <person name="Hatfull G.F."/>
        </authorList>
    </citation>
    <scope>NUCLEOTIDE SEQUENCE [LARGE SCALE GENOMIC DNA]</scope>
    <source>
        <strain evidence="1 2">DSM 27648</strain>
    </source>
</reference>
<sequence length="107" mass="11526">MGGSKTKLALIVVGAISEPVVEAAGNGDVSGTLRGRAYVYRSDTRGIVCVADIDVRNSPSIDIRYRELATAVDNSNRTEAAEQRLVRDLDVQIRRALAAELRTPASR</sequence>
<gene>
    <name evidence="1" type="ORF">AKJ09_05728</name>
</gene>
<accession>A0A0K1Q0X7</accession>
<dbReference type="Proteomes" id="UP000064967">
    <property type="component" value="Chromosome"/>
</dbReference>
<evidence type="ECO:0000313" key="2">
    <source>
        <dbReference type="Proteomes" id="UP000064967"/>
    </source>
</evidence>
<keyword evidence="2" id="KW-1185">Reference proteome</keyword>
<dbReference type="KEGG" id="llu:AKJ09_05728"/>
<evidence type="ECO:0000313" key="1">
    <source>
        <dbReference type="EMBL" id="AKU99064.1"/>
    </source>
</evidence>
<organism evidence="1 2">
    <name type="scientific">Labilithrix luteola</name>
    <dbReference type="NCBI Taxonomy" id="1391654"/>
    <lineage>
        <taxon>Bacteria</taxon>
        <taxon>Pseudomonadati</taxon>
        <taxon>Myxococcota</taxon>
        <taxon>Polyangia</taxon>
        <taxon>Polyangiales</taxon>
        <taxon>Labilitrichaceae</taxon>
        <taxon>Labilithrix</taxon>
    </lineage>
</organism>
<proteinExistence type="predicted"/>
<protein>
    <submittedName>
        <fullName evidence="1">Uncharacterized protein</fullName>
    </submittedName>
</protein>
<dbReference type="RefSeq" id="WP_146650317.1">
    <property type="nucleotide sequence ID" value="NZ_CP012333.1"/>
</dbReference>
<dbReference type="EMBL" id="CP012333">
    <property type="protein sequence ID" value="AKU99064.1"/>
    <property type="molecule type" value="Genomic_DNA"/>
</dbReference>
<dbReference type="AlphaFoldDB" id="A0A0K1Q0X7"/>
<name>A0A0K1Q0X7_9BACT</name>